<proteinExistence type="predicted"/>
<accession>A0A5J4X2M9</accession>
<dbReference type="AlphaFoldDB" id="A0A5J4X2M9"/>
<feature type="region of interest" description="Disordered" evidence="1">
    <location>
        <begin position="51"/>
        <end position="75"/>
    </location>
</feature>
<protein>
    <submittedName>
        <fullName evidence="2">Uncharacterized protein</fullName>
    </submittedName>
</protein>
<sequence length="133" mass="15253">MSRIPPPTKFAPQKIITFQPQQDEQNAVQVQNPALLNMLLSDVNIENEQQISPPHISSVAEKSKKSQVPLKLHKNPDHTSYAKLQLKALVYYGIEADDAQIDEETKRITNLEEKEQEKKLGHKRLKLQMTIQM</sequence>
<evidence type="ECO:0000256" key="1">
    <source>
        <dbReference type="SAM" id="MobiDB-lite"/>
    </source>
</evidence>
<evidence type="ECO:0000313" key="2">
    <source>
        <dbReference type="EMBL" id="KAA6400709.1"/>
    </source>
</evidence>
<dbReference type="EMBL" id="SNRW01000516">
    <property type="protein sequence ID" value="KAA6400709.1"/>
    <property type="molecule type" value="Genomic_DNA"/>
</dbReference>
<gene>
    <name evidence="2" type="ORF">EZS28_003768</name>
</gene>
<comment type="caution">
    <text evidence="2">The sequence shown here is derived from an EMBL/GenBank/DDBJ whole genome shotgun (WGS) entry which is preliminary data.</text>
</comment>
<reference evidence="2 3" key="1">
    <citation type="submission" date="2019-03" db="EMBL/GenBank/DDBJ databases">
        <title>Single cell metagenomics reveals metabolic interactions within the superorganism composed of flagellate Streblomastix strix and complex community of Bacteroidetes bacteria on its surface.</title>
        <authorList>
            <person name="Treitli S.C."/>
            <person name="Kolisko M."/>
            <person name="Husnik F."/>
            <person name="Keeling P."/>
            <person name="Hampl V."/>
        </authorList>
    </citation>
    <scope>NUCLEOTIDE SEQUENCE [LARGE SCALE GENOMIC DNA]</scope>
    <source>
        <strain evidence="2">ST1C</strain>
    </source>
</reference>
<name>A0A5J4X2M9_9EUKA</name>
<organism evidence="2 3">
    <name type="scientific">Streblomastix strix</name>
    <dbReference type="NCBI Taxonomy" id="222440"/>
    <lineage>
        <taxon>Eukaryota</taxon>
        <taxon>Metamonada</taxon>
        <taxon>Preaxostyla</taxon>
        <taxon>Oxymonadida</taxon>
        <taxon>Streblomastigidae</taxon>
        <taxon>Streblomastix</taxon>
    </lineage>
</organism>
<dbReference type="Proteomes" id="UP000324800">
    <property type="component" value="Unassembled WGS sequence"/>
</dbReference>
<evidence type="ECO:0000313" key="3">
    <source>
        <dbReference type="Proteomes" id="UP000324800"/>
    </source>
</evidence>